<dbReference type="InterPro" id="IPR050709">
    <property type="entry name" value="Biotin_Carboxyl_Carrier/Decarb"/>
</dbReference>
<dbReference type="PANTHER" id="PTHR45266:SF3">
    <property type="entry name" value="OXALOACETATE DECARBOXYLASE ALPHA CHAIN"/>
    <property type="match status" value="1"/>
</dbReference>
<evidence type="ECO:0000256" key="7">
    <source>
        <dbReference type="ARBA" id="ARBA00023267"/>
    </source>
</evidence>
<protein>
    <recommendedName>
        <fullName evidence="2 8">Biotin carboxyl carrier protein of acetyl-CoA carboxylase</fullName>
    </recommendedName>
</protein>
<dbReference type="EMBL" id="CP102173">
    <property type="protein sequence ID" value="UUP15195.1"/>
    <property type="molecule type" value="Genomic_DNA"/>
</dbReference>
<dbReference type="SUPFAM" id="SSF51230">
    <property type="entry name" value="Single hybrid motif"/>
    <property type="match status" value="1"/>
</dbReference>
<comment type="pathway">
    <text evidence="1 8">Lipid metabolism; fatty acid biosynthesis.</text>
</comment>
<reference evidence="11 12" key="1">
    <citation type="submission" date="2022-08" db="EMBL/GenBank/DDBJ databases">
        <title>novel species in genus Aeromicrobium.</title>
        <authorList>
            <person name="Ye L."/>
        </authorList>
    </citation>
    <scope>NUCLEOTIDE SEQUENCE [LARGE SCALE GENOMIC DNA]</scope>
    <source>
        <strain evidence="12">zg-Y1379</strain>
    </source>
</reference>
<dbReference type="Proteomes" id="UP001316184">
    <property type="component" value="Chromosome"/>
</dbReference>
<evidence type="ECO:0000313" key="11">
    <source>
        <dbReference type="EMBL" id="UUP15195.1"/>
    </source>
</evidence>
<evidence type="ECO:0000256" key="9">
    <source>
        <dbReference type="SAM" id="MobiDB-lite"/>
    </source>
</evidence>
<evidence type="ECO:0000259" key="10">
    <source>
        <dbReference type="PROSITE" id="PS50968"/>
    </source>
</evidence>
<name>A0ABY5MAN9_9ACTN</name>
<dbReference type="PANTHER" id="PTHR45266">
    <property type="entry name" value="OXALOACETATE DECARBOXYLASE ALPHA CHAIN"/>
    <property type="match status" value="1"/>
</dbReference>
<dbReference type="PRINTS" id="PR01071">
    <property type="entry name" value="ACOABIOTINCC"/>
</dbReference>
<accession>A0ABY5MAN9</accession>
<dbReference type="InterPro" id="IPR001882">
    <property type="entry name" value="Biotin_BS"/>
</dbReference>
<dbReference type="PROSITE" id="PS00188">
    <property type="entry name" value="BIOTIN"/>
    <property type="match status" value="1"/>
</dbReference>
<dbReference type="PROSITE" id="PS50968">
    <property type="entry name" value="BIOTINYL_LIPOYL"/>
    <property type="match status" value="1"/>
</dbReference>
<feature type="compositionally biased region" description="Pro residues" evidence="9">
    <location>
        <begin position="67"/>
        <end position="76"/>
    </location>
</feature>
<evidence type="ECO:0000256" key="2">
    <source>
        <dbReference type="ARBA" id="ARBA00017562"/>
    </source>
</evidence>
<comment type="function">
    <text evidence="8">This protein is a component of the acetyl coenzyme A carboxylase complex; first, biotin carboxylase catalyzes the carboxylation of the carrier protein and then the transcarboxylase transfers the carboxyl group to form malonyl-CoA.</text>
</comment>
<dbReference type="InterPro" id="IPR000089">
    <property type="entry name" value="Biotin_lipoyl"/>
</dbReference>
<keyword evidence="12" id="KW-1185">Reference proteome</keyword>
<keyword evidence="5 8" id="KW-0443">Lipid metabolism</keyword>
<feature type="region of interest" description="Disordered" evidence="9">
    <location>
        <begin position="35"/>
        <end position="84"/>
    </location>
</feature>
<evidence type="ECO:0000256" key="1">
    <source>
        <dbReference type="ARBA" id="ARBA00005194"/>
    </source>
</evidence>
<evidence type="ECO:0000256" key="3">
    <source>
        <dbReference type="ARBA" id="ARBA00022516"/>
    </source>
</evidence>
<dbReference type="Pfam" id="PF00364">
    <property type="entry name" value="Biotin_lipoyl"/>
    <property type="match status" value="1"/>
</dbReference>
<evidence type="ECO:0000256" key="5">
    <source>
        <dbReference type="ARBA" id="ARBA00023098"/>
    </source>
</evidence>
<organism evidence="11 12">
    <name type="scientific">Aeromicrobium wangtongii</name>
    <dbReference type="NCBI Taxonomy" id="2969247"/>
    <lineage>
        <taxon>Bacteria</taxon>
        <taxon>Bacillati</taxon>
        <taxon>Actinomycetota</taxon>
        <taxon>Actinomycetes</taxon>
        <taxon>Propionibacteriales</taxon>
        <taxon>Nocardioidaceae</taxon>
        <taxon>Aeromicrobium</taxon>
    </lineage>
</organism>
<evidence type="ECO:0000256" key="6">
    <source>
        <dbReference type="ARBA" id="ARBA00023160"/>
    </source>
</evidence>
<keyword evidence="7 8" id="KW-0092">Biotin</keyword>
<keyword evidence="6 8" id="KW-0275">Fatty acid biosynthesis</keyword>
<feature type="compositionally biased region" description="Low complexity" evidence="9">
    <location>
        <begin position="53"/>
        <end position="66"/>
    </location>
</feature>
<gene>
    <name evidence="11" type="ORF">NQV15_07765</name>
</gene>
<dbReference type="RefSeq" id="WP_232399249.1">
    <property type="nucleotide sequence ID" value="NZ_CP102173.1"/>
</dbReference>
<feature type="domain" description="Lipoyl-binding" evidence="10">
    <location>
        <begin position="85"/>
        <end position="161"/>
    </location>
</feature>
<keyword evidence="3 8" id="KW-0444">Lipid biosynthesis</keyword>
<sequence>MSLTPDDIRAIMAAFDASDWSDLSLQHDGTHLELSRSGGTSFVPESAHPADPPAVAAAPSAVAGPGTPAPVPPAAPDSPTSAPDGVRVLAPTVGLFWASPQPGAPPFVEVGQSVRPDDTVCIVEVMKLMSHVKAGVAGVVVAKPVENGAMVEHGDTLVIIAED</sequence>
<evidence type="ECO:0000313" key="12">
    <source>
        <dbReference type="Proteomes" id="UP001316184"/>
    </source>
</evidence>
<evidence type="ECO:0000256" key="4">
    <source>
        <dbReference type="ARBA" id="ARBA00022832"/>
    </source>
</evidence>
<keyword evidence="4 8" id="KW-0276">Fatty acid metabolism</keyword>
<dbReference type="CDD" id="cd06850">
    <property type="entry name" value="biotinyl_domain"/>
    <property type="match status" value="1"/>
</dbReference>
<proteinExistence type="predicted"/>
<dbReference type="InterPro" id="IPR011053">
    <property type="entry name" value="Single_hybrid_motif"/>
</dbReference>
<dbReference type="Gene3D" id="2.40.50.100">
    <property type="match status" value="1"/>
</dbReference>
<dbReference type="InterPro" id="IPR001249">
    <property type="entry name" value="AcCoA_biotinCC"/>
</dbReference>
<evidence type="ECO:0000256" key="8">
    <source>
        <dbReference type="RuleBase" id="RU364072"/>
    </source>
</evidence>